<dbReference type="AlphaFoldDB" id="A0A2I1HEF3"/>
<protein>
    <submittedName>
        <fullName evidence="1">Uncharacterized protein</fullName>
    </submittedName>
</protein>
<dbReference type="Proteomes" id="UP000234323">
    <property type="component" value="Unassembled WGS sequence"/>
</dbReference>
<organism evidence="1 2">
    <name type="scientific">Rhizophagus irregularis</name>
    <dbReference type="NCBI Taxonomy" id="588596"/>
    <lineage>
        <taxon>Eukaryota</taxon>
        <taxon>Fungi</taxon>
        <taxon>Fungi incertae sedis</taxon>
        <taxon>Mucoromycota</taxon>
        <taxon>Glomeromycotina</taxon>
        <taxon>Glomeromycetes</taxon>
        <taxon>Glomerales</taxon>
        <taxon>Glomeraceae</taxon>
        <taxon>Rhizophagus</taxon>
    </lineage>
</organism>
<dbReference type="EMBL" id="LLXI01002465">
    <property type="protein sequence ID" value="PKY57200.1"/>
    <property type="molecule type" value="Genomic_DNA"/>
</dbReference>
<reference evidence="1 2" key="1">
    <citation type="submission" date="2015-10" db="EMBL/GenBank/DDBJ databases">
        <title>Genome analyses suggest a sexual origin of heterokaryosis in a supposedly ancient asexual fungus.</title>
        <authorList>
            <person name="Ropars J."/>
            <person name="Sedzielewska K."/>
            <person name="Noel J."/>
            <person name="Charron P."/>
            <person name="Farinelli L."/>
            <person name="Marton T."/>
            <person name="Kruger M."/>
            <person name="Pelin A."/>
            <person name="Brachmann A."/>
            <person name="Corradi N."/>
        </authorList>
    </citation>
    <scope>NUCLEOTIDE SEQUENCE [LARGE SCALE GENOMIC DNA]</scope>
    <source>
        <strain evidence="1 2">A4</strain>
    </source>
</reference>
<evidence type="ECO:0000313" key="2">
    <source>
        <dbReference type="Proteomes" id="UP000234323"/>
    </source>
</evidence>
<gene>
    <name evidence="1" type="ORF">RhiirA4_478108</name>
</gene>
<sequence length="153" mass="18171">MYICMFYSFWTAISGRPLNELLSFGKQVFQGVTGLLGIWKNPVTGLLEIWKNQYSYRTPRNLKEPGYWTPKNLKEPGIITGLHTKKKSRFTNFHGFKKILMSDILDKLDLYKRNTKRNYELEGVKMRYWLQFFNFGQISALILKYQIYISFDS</sequence>
<comment type="caution">
    <text evidence="1">The sequence shown here is derived from an EMBL/GenBank/DDBJ whole genome shotgun (WGS) entry which is preliminary data.</text>
</comment>
<name>A0A2I1HEF3_9GLOM</name>
<accession>A0A2I1HEF3</accession>
<proteinExistence type="predicted"/>
<evidence type="ECO:0000313" key="1">
    <source>
        <dbReference type="EMBL" id="PKY57200.1"/>
    </source>
</evidence>
<keyword evidence="2" id="KW-1185">Reference proteome</keyword>